<protein>
    <submittedName>
        <fullName evidence="3">Transport-associated</fullName>
    </submittedName>
</protein>
<dbReference type="Proteomes" id="UP000001918">
    <property type="component" value="Chromosome"/>
</dbReference>
<dbReference type="InterPro" id="IPR007055">
    <property type="entry name" value="BON_dom"/>
</dbReference>
<dbReference type="eggNOG" id="ENOG5033D4C">
    <property type="taxonomic scope" value="Bacteria"/>
</dbReference>
<feature type="region of interest" description="Disordered" evidence="1">
    <location>
        <begin position="48"/>
        <end position="84"/>
    </location>
</feature>
<name>D1A3P2_THECD</name>
<evidence type="ECO:0000313" key="4">
    <source>
        <dbReference type="Proteomes" id="UP000001918"/>
    </source>
</evidence>
<organism evidence="3 4">
    <name type="scientific">Thermomonospora curvata (strain ATCC 19995 / DSM 43183 / JCM 3096 / KCTC 9072 / NBRC 15933 / NCIMB 10081 / Henssen B9)</name>
    <dbReference type="NCBI Taxonomy" id="471852"/>
    <lineage>
        <taxon>Bacteria</taxon>
        <taxon>Bacillati</taxon>
        <taxon>Actinomycetota</taxon>
        <taxon>Actinomycetes</taxon>
        <taxon>Streptosporangiales</taxon>
        <taxon>Thermomonosporaceae</taxon>
        <taxon>Thermomonospora</taxon>
    </lineage>
</organism>
<dbReference type="EMBL" id="CP001738">
    <property type="protein sequence ID" value="ACY96167.1"/>
    <property type="molecule type" value="Genomic_DNA"/>
</dbReference>
<keyword evidence="4" id="KW-1185">Reference proteome</keyword>
<dbReference type="Gene3D" id="3.40.1520.20">
    <property type="match status" value="1"/>
</dbReference>
<evidence type="ECO:0000256" key="1">
    <source>
        <dbReference type="SAM" id="MobiDB-lite"/>
    </source>
</evidence>
<dbReference type="RefSeq" id="WP_012850951.1">
    <property type="nucleotide sequence ID" value="NC_013510.1"/>
</dbReference>
<evidence type="ECO:0000313" key="3">
    <source>
        <dbReference type="EMBL" id="ACY96167.1"/>
    </source>
</evidence>
<dbReference type="KEGG" id="tcu:Tcur_0572"/>
<accession>D1A3P2</accession>
<evidence type="ECO:0000259" key="2">
    <source>
        <dbReference type="PROSITE" id="PS50914"/>
    </source>
</evidence>
<dbReference type="STRING" id="471852.Tcur_0572"/>
<dbReference type="AlphaFoldDB" id="D1A3P2"/>
<dbReference type="Pfam" id="PF04972">
    <property type="entry name" value="BON"/>
    <property type="match status" value="1"/>
</dbReference>
<dbReference type="PROSITE" id="PS50914">
    <property type="entry name" value="BON"/>
    <property type="match status" value="1"/>
</dbReference>
<proteinExistence type="predicted"/>
<sequence>MSKAEDEPHYMAARIRERVAERAHELGIQVDVRGEVIYLRGDVASEQRRRDVEEAARAAAPDRTVRNELSVVSSGAPEGEERLS</sequence>
<gene>
    <name evidence="3" type="ordered locus">Tcur_0572</name>
</gene>
<dbReference type="HOGENOM" id="CLU_184565_0_0_11"/>
<reference evidence="3 4" key="1">
    <citation type="journal article" date="2011" name="Stand. Genomic Sci.">
        <title>Complete genome sequence of Thermomonospora curvata type strain (B9).</title>
        <authorList>
            <person name="Chertkov O."/>
            <person name="Sikorski J."/>
            <person name="Nolan M."/>
            <person name="Lapidus A."/>
            <person name="Lucas S."/>
            <person name="Del Rio T.G."/>
            <person name="Tice H."/>
            <person name="Cheng J.F."/>
            <person name="Goodwin L."/>
            <person name="Pitluck S."/>
            <person name="Liolios K."/>
            <person name="Ivanova N."/>
            <person name="Mavromatis K."/>
            <person name="Mikhailova N."/>
            <person name="Ovchinnikova G."/>
            <person name="Pati A."/>
            <person name="Chen A."/>
            <person name="Palaniappan K."/>
            <person name="Djao O.D."/>
            <person name="Land M."/>
            <person name="Hauser L."/>
            <person name="Chang Y.J."/>
            <person name="Jeffries C.D."/>
            <person name="Brettin T."/>
            <person name="Han C."/>
            <person name="Detter J.C."/>
            <person name="Rohde M."/>
            <person name="Goker M."/>
            <person name="Woyke T."/>
            <person name="Bristow J."/>
            <person name="Eisen J.A."/>
            <person name="Markowitz V."/>
            <person name="Hugenholtz P."/>
            <person name="Klenk H.P."/>
            <person name="Kyrpides N.C."/>
        </authorList>
    </citation>
    <scope>NUCLEOTIDE SEQUENCE [LARGE SCALE GENOMIC DNA]</scope>
    <source>
        <strain evidence="4">ATCC 19995 / DSM 43183 / JCM 3096 / KCTC 9072 / NBRC 15933 / NCIMB 10081 / Henssen B9</strain>
    </source>
</reference>
<feature type="domain" description="BON" evidence="2">
    <location>
        <begin position="7"/>
        <end position="73"/>
    </location>
</feature>